<gene>
    <name evidence="2" type="ORF">RMR22_23330</name>
    <name evidence="3" type="ORF">RMS29_24615</name>
</gene>
<feature type="compositionally biased region" description="Polar residues" evidence="1">
    <location>
        <begin position="42"/>
        <end position="51"/>
    </location>
</feature>
<evidence type="ECO:0000313" key="3">
    <source>
        <dbReference type="EMBL" id="MDX8332395.1"/>
    </source>
</evidence>
<dbReference type="EMBL" id="JAVRAF010000014">
    <property type="protein sequence ID" value="MDX8305186.1"/>
    <property type="molecule type" value="Genomic_DNA"/>
</dbReference>
<evidence type="ECO:0000313" key="2">
    <source>
        <dbReference type="EMBL" id="MDX8305186.1"/>
    </source>
</evidence>
<dbReference type="RefSeq" id="WP_320188630.1">
    <property type="nucleotide sequence ID" value="NZ_CP192770.1"/>
</dbReference>
<evidence type="ECO:0000256" key="1">
    <source>
        <dbReference type="SAM" id="MobiDB-lite"/>
    </source>
</evidence>
<dbReference type="PROSITE" id="PS51257">
    <property type="entry name" value="PROKAR_LIPOPROTEIN"/>
    <property type="match status" value="1"/>
</dbReference>
<accession>A0AAW9FPV6</accession>
<name>A0AAW9FPV6_9HYPH</name>
<sequence>MSRQMMIGAMLAMAALTGCTTTEGQQSTDAFVAREMSKHGVQGSTAKTTSAPDRVLVAPSS</sequence>
<reference evidence="2 4" key="1">
    <citation type="journal article" date="2023" name="Phytobiomes J">
        <title>Deciphering the key players within the bacterial microbiota associated with aerial crown gall tumors on rhododendron: Insights into the gallobiome.</title>
        <authorList>
            <person name="Kuzmanovic N."/>
            <person name="Nesme J."/>
            <person name="Wolf J."/>
            <person name="Neumann-Schaal M."/>
            <person name="Petersen J."/>
            <person name="Fernandez-Gnecco G."/>
            <person name="Sproeer C."/>
            <person name="Bunk B."/>
            <person name="Overmann J."/>
            <person name="Sorensen S.J."/>
            <person name="Idczak E."/>
            <person name="Smalla K."/>
        </authorList>
    </citation>
    <scope>NUCLEOTIDE SEQUENCE</scope>
    <source>
        <strain evidence="2">Rho-11.1</strain>
        <strain evidence="3">Rho-14.1</strain>
        <strain evidence="4">rho-14.1</strain>
    </source>
</reference>
<keyword evidence="4" id="KW-1185">Reference proteome</keyword>
<dbReference type="AlphaFoldDB" id="A0AAW9FPV6"/>
<evidence type="ECO:0000313" key="4">
    <source>
        <dbReference type="Proteomes" id="UP001277561"/>
    </source>
</evidence>
<comment type="caution">
    <text evidence="2">The sequence shown here is derived from an EMBL/GenBank/DDBJ whole genome shotgun (WGS) entry which is preliminary data.</text>
</comment>
<protein>
    <submittedName>
        <fullName evidence="2">Uncharacterized protein</fullName>
    </submittedName>
</protein>
<organism evidence="2">
    <name type="scientific">Agrobacterium rosae</name>
    <dbReference type="NCBI Taxonomy" id="1972867"/>
    <lineage>
        <taxon>Bacteria</taxon>
        <taxon>Pseudomonadati</taxon>
        <taxon>Pseudomonadota</taxon>
        <taxon>Alphaproteobacteria</taxon>
        <taxon>Hyphomicrobiales</taxon>
        <taxon>Rhizobiaceae</taxon>
        <taxon>Rhizobium/Agrobacterium group</taxon>
        <taxon>Agrobacterium</taxon>
    </lineage>
</organism>
<feature type="region of interest" description="Disordered" evidence="1">
    <location>
        <begin position="39"/>
        <end position="61"/>
    </location>
</feature>
<proteinExistence type="predicted"/>
<dbReference type="EMBL" id="JAVRAD010000017">
    <property type="protein sequence ID" value="MDX8332395.1"/>
    <property type="molecule type" value="Genomic_DNA"/>
</dbReference>
<dbReference type="Proteomes" id="UP001277561">
    <property type="component" value="Unassembled WGS sequence"/>
</dbReference>